<dbReference type="EMBL" id="BAAAQM010000060">
    <property type="protein sequence ID" value="GAA1997558.1"/>
    <property type="molecule type" value="Genomic_DNA"/>
</dbReference>
<keyword evidence="3" id="KW-1185">Reference proteome</keyword>
<evidence type="ECO:0000313" key="2">
    <source>
        <dbReference type="EMBL" id="GAA1997558.1"/>
    </source>
</evidence>
<sequence length="223" mass="23979">MKRRTGLLFSSAVVVGLMGGVASGFAIQHGRPATPLPPIPHTLAPAAAPAAAESPDPATDDGAKLDGDLRALLVDAPAEAHDPAGLPARGWATIGDLAEYWPHPDQAFEKLNRERFRRAARAYWDLPDGTEVEIDLIQFRTTDDAQTFFGEIGFPVDVSTPTVDGTGTGYVGRYTSKGPDGFYTGYGLVRHGNVVEQVFVNRKQDPPEIADLTKITKEQADRL</sequence>
<accession>A0ABP5EIL1</accession>
<organism evidence="2 3">
    <name type="scientific">Catenulispora subtropica</name>
    <dbReference type="NCBI Taxonomy" id="450798"/>
    <lineage>
        <taxon>Bacteria</taxon>
        <taxon>Bacillati</taxon>
        <taxon>Actinomycetota</taxon>
        <taxon>Actinomycetes</taxon>
        <taxon>Catenulisporales</taxon>
        <taxon>Catenulisporaceae</taxon>
        <taxon>Catenulispora</taxon>
    </lineage>
</organism>
<dbReference type="RefSeq" id="WP_344661803.1">
    <property type="nucleotide sequence ID" value="NZ_BAAAQM010000060.1"/>
</dbReference>
<proteinExistence type="predicted"/>
<comment type="caution">
    <text evidence="2">The sequence shown here is derived from an EMBL/GenBank/DDBJ whole genome shotgun (WGS) entry which is preliminary data.</text>
</comment>
<gene>
    <name evidence="2" type="ORF">GCM10009838_73520</name>
</gene>
<feature type="region of interest" description="Disordered" evidence="1">
    <location>
        <begin position="36"/>
        <end position="62"/>
    </location>
</feature>
<evidence type="ECO:0000313" key="3">
    <source>
        <dbReference type="Proteomes" id="UP001499854"/>
    </source>
</evidence>
<protein>
    <submittedName>
        <fullName evidence="2">Uncharacterized protein</fullName>
    </submittedName>
</protein>
<name>A0ABP5EIL1_9ACTN</name>
<feature type="compositionally biased region" description="Low complexity" evidence="1">
    <location>
        <begin position="41"/>
        <end position="57"/>
    </location>
</feature>
<reference evidence="3" key="1">
    <citation type="journal article" date="2019" name="Int. J. Syst. Evol. Microbiol.">
        <title>The Global Catalogue of Microorganisms (GCM) 10K type strain sequencing project: providing services to taxonomists for standard genome sequencing and annotation.</title>
        <authorList>
            <consortium name="The Broad Institute Genomics Platform"/>
            <consortium name="The Broad Institute Genome Sequencing Center for Infectious Disease"/>
            <person name="Wu L."/>
            <person name="Ma J."/>
        </authorList>
    </citation>
    <scope>NUCLEOTIDE SEQUENCE [LARGE SCALE GENOMIC DNA]</scope>
    <source>
        <strain evidence="3">JCM 16013</strain>
    </source>
</reference>
<evidence type="ECO:0000256" key="1">
    <source>
        <dbReference type="SAM" id="MobiDB-lite"/>
    </source>
</evidence>
<dbReference type="Proteomes" id="UP001499854">
    <property type="component" value="Unassembled WGS sequence"/>
</dbReference>